<evidence type="ECO:0000256" key="3">
    <source>
        <dbReference type="ARBA" id="ARBA00022833"/>
    </source>
</evidence>
<dbReference type="Gene3D" id="1.25.40.880">
    <property type="entry name" value="Alkyl sulfatase, dimerisation domain"/>
    <property type="match status" value="1"/>
</dbReference>
<dbReference type="Gene3D" id="3.30.1050.10">
    <property type="entry name" value="SCP2 sterol-binding domain"/>
    <property type="match status" value="1"/>
</dbReference>
<dbReference type="PANTHER" id="PTHR43223:SF2">
    <property type="entry name" value="METALLO-BETA-LACTAMASE DOMAIN-CONTAINING PROTEIN"/>
    <property type="match status" value="1"/>
</dbReference>
<evidence type="ECO:0000256" key="2">
    <source>
        <dbReference type="ARBA" id="ARBA00022801"/>
    </source>
</evidence>
<dbReference type="SUPFAM" id="SSF56281">
    <property type="entry name" value="Metallo-hydrolase/oxidoreductase"/>
    <property type="match status" value="1"/>
</dbReference>
<feature type="domain" description="Metallo-beta-lactamase" evidence="5">
    <location>
        <begin position="63"/>
        <end position="274"/>
    </location>
</feature>
<evidence type="ECO:0000313" key="6">
    <source>
        <dbReference type="EMBL" id="URQ62843.1"/>
    </source>
</evidence>
<evidence type="ECO:0000313" key="7">
    <source>
        <dbReference type="Proteomes" id="UP001056381"/>
    </source>
</evidence>
<dbReference type="InterPro" id="IPR036866">
    <property type="entry name" value="RibonucZ/Hydroxyglut_hydro"/>
</dbReference>
<dbReference type="GO" id="GO:0046872">
    <property type="term" value="F:metal ion binding"/>
    <property type="evidence" value="ECO:0007669"/>
    <property type="project" value="UniProtKB-KW"/>
</dbReference>
<dbReference type="GO" id="GO:0046983">
    <property type="term" value="F:protein dimerization activity"/>
    <property type="evidence" value="ECO:0007669"/>
    <property type="project" value="InterPro"/>
</dbReference>
<name>A0A9Q8TXP2_9GAMM</name>
<gene>
    <name evidence="6" type="ORF">M9B40_03720</name>
</gene>
<dbReference type="PANTHER" id="PTHR43223">
    <property type="entry name" value="ALKYL/ARYL-SULFATASE"/>
    <property type="match status" value="1"/>
</dbReference>
<keyword evidence="2" id="KW-0378">Hydrolase</keyword>
<dbReference type="SUPFAM" id="SSF55718">
    <property type="entry name" value="SCP-like"/>
    <property type="match status" value="1"/>
</dbReference>
<dbReference type="InterPro" id="IPR052195">
    <property type="entry name" value="Bact_Alkyl/Aryl-Sulfatase"/>
</dbReference>
<dbReference type="PROSITE" id="PS51257">
    <property type="entry name" value="PROKAR_LIPOPROTEIN"/>
    <property type="match status" value="1"/>
</dbReference>
<reference evidence="6" key="1">
    <citation type="submission" date="2022-05" db="EMBL/GenBank/DDBJ databases">
        <title>Single-amplified genomics reveal most streamlined microbe among free-living bacteria.</title>
        <authorList>
            <person name="Roda-Garcia J."/>
            <person name="Haro-Moreno J.M."/>
            <person name="Rodriguez-Valera F."/>
            <person name="Almagro-Moreno S."/>
            <person name="Lopez-Perez M."/>
        </authorList>
    </citation>
    <scope>NUCLEOTIDE SEQUENCE</scope>
    <source>
        <strain evidence="6">TMED112-D2-2</strain>
    </source>
</reference>
<dbReference type="SMART" id="SM00849">
    <property type="entry name" value="Lactamase_B"/>
    <property type="match status" value="1"/>
</dbReference>
<dbReference type="Pfam" id="PF14863">
    <property type="entry name" value="Alkyl_sulf_dimr"/>
    <property type="match status" value="1"/>
</dbReference>
<dbReference type="Gene3D" id="3.60.15.30">
    <property type="entry name" value="Metallo-beta-lactamase domain"/>
    <property type="match status" value="1"/>
</dbReference>
<evidence type="ECO:0000259" key="5">
    <source>
        <dbReference type="SMART" id="SM00849"/>
    </source>
</evidence>
<dbReference type="Pfam" id="PF14864">
    <property type="entry name" value="Alkyl_sulf_C"/>
    <property type="match status" value="1"/>
</dbReference>
<dbReference type="Proteomes" id="UP001056381">
    <property type="component" value="Chromosome"/>
</dbReference>
<evidence type="ECO:0000256" key="4">
    <source>
        <dbReference type="ARBA" id="ARBA00033751"/>
    </source>
</evidence>
<dbReference type="InterPro" id="IPR044097">
    <property type="entry name" value="Bds1/SdsA1_MBL-fold"/>
</dbReference>
<comment type="similarity">
    <text evidence="4">Belongs to the metallo-beta-lactamase superfamily. Type III sulfatase family.</text>
</comment>
<dbReference type="InterPro" id="IPR001279">
    <property type="entry name" value="Metallo-B-lactamas"/>
</dbReference>
<dbReference type="AlphaFoldDB" id="A0A9Q8TXP2"/>
<keyword evidence="1" id="KW-0479">Metal-binding</keyword>
<dbReference type="InterPro" id="IPR036527">
    <property type="entry name" value="SCP2_sterol-bd_dom_sf"/>
</dbReference>
<dbReference type="InterPro" id="IPR029228">
    <property type="entry name" value="Alkyl_sulf_dimr"/>
</dbReference>
<accession>A0A9Q8TXP2</accession>
<sequence>MQNLRILLILLVLLSCSNEEEKRDISSVSRGENNEDLSLLSEDFQEKIYSPLPNLHVAVGYGLANSILVVGDGESLIIDTMGGIETANRVIKDMGDLNPNKEIKIAYTHFHADHTLGAGAFKENFQINGVIGHRDLEAEFENFMGIKRTLIGERSQKMFGLILKDKNFSDGIGIKLEAGVDTSGYLKPDIVFDKTHSEEVGGLKVDFIHAPGETDDQIFVWIEEMKTLFSGDNIYKAFPNIYTIRGTSFRSFRSWYQSIEKMIALEPEVLVPSHGVPIIGKENILEILKNYRDAIKYVHDQTMRKLNLGGNPIDVAQSIKLPKSLRENPYLFELYGSVEWSSRNLFNGYFGWFDGNPSNLHPLEKKEFSSRLRGLISDEKLLEEIKGSFEKKDYQWTLFLTDLFSEENIEIRNLRAETLRILGEEAYNPNAKSYYLSEYAAISDIETSKGFVTAESSITDKMLRELSILMFLDIMAIRLDPKDTEELSETVKIKFNDLNEIWELRLHNSVLTYKVVETLDDIDIEMESLTFKKLLTQKLNPVVDILLSSNLATGENKAGFLGFVARFRN</sequence>
<dbReference type="InterPro" id="IPR029229">
    <property type="entry name" value="Alkyl_sulf_C"/>
</dbReference>
<dbReference type="Pfam" id="PF00753">
    <property type="entry name" value="Lactamase_B"/>
    <property type="match status" value="1"/>
</dbReference>
<dbReference type="GO" id="GO:0018909">
    <property type="term" value="P:dodecyl sulfate metabolic process"/>
    <property type="evidence" value="ECO:0007669"/>
    <property type="project" value="InterPro"/>
</dbReference>
<dbReference type="GO" id="GO:0018741">
    <property type="term" value="F:linear primary-alkylsulfatase activity"/>
    <property type="evidence" value="ECO:0007669"/>
    <property type="project" value="InterPro"/>
</dbReference>
<keyword evidence="7" id="KW-1185">Reference proteome</keyword>
<protein>
    <submittedName>
        <fullName evidence="6">MBL fold metallo-hydrolase</fullName>
    </submittedName>
</protein>
<keyword evidence="3" id="KW-0862">Zinc</keyword>
<dbReference type="EMBL" id="CP097966">
    <property type="protein sequence ID" value="URQ62843.1"/>
    <property type="molecule type" value="Genomic_DNA"/>
</dbReference>
<organism evidence="6 7">
    <name type="scientific">SAR86 cluster bacterium</name>
    <dbReference type="NCBI Taxonomy" id="2030880"/>
    <lineage>
        <taxon>Bacteria</taxon>
        <taxon>Pseudomonadati</taxon>
        <taxon>Pseudomonadota</taxon>
        <taxon>Gammaproteobacteria</taxon>
        <taxon>SAR86 cluster</taxon>
    </lineage>
</organism>
<dbReference type="CDD" id="cd07710">
    <property type="entry name" value="arylsulfatase_Sdsa1-like_MBL-fold"/>
    <property type="match status" value="1"/>
</dbReference>
<evidence type="ECO:0000256" key="1">
    <source>
        <dbReference type="ARBA" id="ARBA00022723"/>
    </source>
</evidence>
<dbReference type="InterPro" id="IPR038536">
    <property type="entry name" value="Alkyl/aryl-sulf_dimr_sf"/>
</dbReference>
<proteinExistence type="inferred from homology"/>